<dbReference type="Proteomes" id="UP000287171">
    <property type="component" value="Unassembled WGS sequence"/>
</dbReference>
<feature type="transmembrane region" description="Helical" evidence="6">
    <location>
        <begin position="423"/>
        <end position="448"/>
    </location>
</feature>
<feature type="transmembrane region" description="Helical" evidence="6">
    <location>
        <begin position="295"/>
        <end position="318"/>
    </location>
</feature>
<evidence type="ECO:0000256" key="1">
    <source>
        <dbReference type="ARBA" id="ARBA00004651"/>
    </source>
</evidence>
<evidence type="ECO:0000256" key="5">
    <source>
        <dbReference type="ARBA" id="ARBA00023136"/>
    </source>
</evidence>
<evidence type="ECO:0000256" key="2">
    <source>
        <dbReference type="ARBA" id="ARBA00022475"/>
    </source>
</evidence>
<keyword evidence="8" id="KW-1185">Reference proteome</keyword>
<evidence type="ECO:0000256" key="4">
    <source>
        <dbReference type="ARBA" id="ARBA00022989"/>
    </source>
</evidence>
<evidence type="ECO:0008006" key="9">
    <source>
        <dbReference type="Google" id="ProtNLM"/>
    </source>
</evidence>
<sequence>MKLVQKSRQAGTIPTANLYSEVYIPQKMPRILNSWDMTTTFVVSTYLASCASTIAAGGPAAMTYLLLVGVTFFVPCLIATAQLSQMYPHEGGLYNWVYHAIGGYWSFFAGFCAWFPGVLISGSLANLFVVYATPLINPAWLAQPWQQSIATCLVLAVSGMLTLCHFRWLQNLINLLVILMFMGTLLIAVACILWLVRGHHSATIFTNWTNWRPGTDNVVMFGLVAFAYLGTESPLNLAGEFTGRSVIKRHLIWGGILLVLIYISNTMAVLIVLGPRAAYDPFALVNTVAIVLGKGYASATTVCLMASFLATILVYNYLYARLLFVASIDKRLPQGLSKLNRWHVPGNAAVVQTTLAMIITLLLFNLAPFLNLAHTASGIAAQIYAVSQASASLVWAVSAAFLFISIILCYTKNPHSFISQRHFSLPVIWISVVAGLLSCGVMLIDTLLFSWTNLLPDSQWVYLVGGLTIILLALTTFISIFARSEVDWQILNKDVIEFTTNRPAKATGDAPISQGKSPV</sequence>
<dbReference type="RefSeq" id="WP_126628081.1">
    <property type="nucleotide sequence ID" value="NZ_BIFT01000001.1"/>
</dbReference>
<feature type="transmembrane region" description="Helical" evidence="6">
    <location>
        <begin position="348"/>
        <end position="370"/>
    </location>
</feature>
<protein>
    <recommendedName>
        <fullName evidence="9">Amino acid permease</fullName>
    </recommendedName>
</protein>
<feature type="transmembrane region" description="Helical" evidence="6">
    <location>
        <begin position="217"/>
        <end position="239"/>
    </location>
</feature>
<dbReference type="OrthoDB" id="138071at2"/>
<keyword evidence="5 6" id="KW-0472">Membrane</keyword>
<keyword evidence="4 6" id="KW-1133">Transmembrane helix</keyword>
<keyword evidence="3 6" id="KW-0812">Transmembrane</keyword>
<feature type="transmembrane region" description="Helical" evidence="6">
    <location>
        <begin position="104"/>
        <end position="133"/>
    </location>
</feature>
<gene>
    <name evidence="7" type="ORF">KDA_32770</name>
</gene>
<evidence type="ECO:0000313" key="8">
    <source>
        <dbReference type="Proteomes" id="UP000287171"/>
    </source>
</evidence>
<dbReference type="InterPro" id="IPR002293">
    <property type="entry name" value="AA/rel_permease1"/>
</dbReference>
<keyword evidence="2" id="KW-1003">Cell membrane</keyword>
<dbReference type="Pfam" id="PF13520">
    <property type="entry name" value="AA_permease_2"/>
    <property type="match status" value="1"/>
</dbReference>
<dbReference type="GO" id="GO:0005886">
    <property type="term" value="C:plasma membrane"/>
    <property type="evidence" value="ECO:0007669"/>
    <property type="project" value="UniProtKB-SubCell"/>
</dbReference>
<evidence type="ECO:0000256" key="3">
    <source>
        <dbReference type="ARBA" id="ARBA00022692"/>
    </source>
</evidence>
<evidence type="ECO:0000313" key="7">
    <source>
        <dbReference type="EMBL" id="GCE27793.1"/>
    </source>
</evidence>
<dbReference type="InterPro" id="IPR050367">
    <property type="entry name" value="APC_superfamily"/>
</dbReference>
<feature type="transmembrane region" description="Helical" evidence="6">
    <location>
        <begin position="390"/>
        <end position="411"/>
    </location>
</feature>
<feature type="transmembrane region" description="Helical" evidence="6">
    <location>
        <begin position="251"/>
        <end position="275"/>
    </location>
</feature>
<accession>A0A402B8Q8</accession>
<organism evidence="7 8">
    <name type="scientific">Dictyobacter alpinus</name>
    <dbReference type="NCBI Taxonomy" id="2014873"/>
    <lineage>
        <taxon>Bacteria</taxon>
        <taxon>Bacillati</taxon>
        <taxon>Chloroflexota</taxon>
        <taxon>Ktedonobacteria</taxon>
        <taxon>Ktedonobacterales</taxon>
        <taxon>Dictyobacteraceae</taxon>
        <taxon>Dictyobacter</taxon>
    </lineage>
</organism>
<feature type="transmembrane region" description="Helical" evidence="6">
    <location>
        <begin position="460"/>
        <end position="482"/>
    </location>
</feature>
<feature type="transmembrane region" description="Helical" evidence="6">
    <location>
        <begin position="173"/>
        <end position="197"/>
    </location>
</feature>
<comment type="caution">
    <text evidence="7">The sequence shown here is derived from an EMBL/GenBank/DDBJ whole genome shotgun (WGS) entry which is preliminary data.</text>
</comment>
<dbReference type="GO" id="GO:0022857">
    <property type="term" value="F:transmembrane transporter activity"/>
    <property type="evidence" value="ECO:0007669"/>
    <property type="project" value="InterPro"/>
</dbReference>
<evidence type="ECO:0000256" key="6">
    <source>
        <dbReference type="SAM" id="Phobius"/>
    </source>
</evidence>
<dbReference type="EMBL" id="BIFT01000001">
    <property type="protein sequence ID" value="GCE27793.1"/>
    <property type="molecule type" value="Genomic_DNA"/>
</dbReference>
<feature type="transmembrane region" description="Helical" evidence="6">
    <location>
        <begin position="62"/>
        <end position="83"/>
    </location>
</feature>
<name>A0A402B8Q8_9CHLR</name>
<dbReference type="PIRSF" id="PIRSF006060">
    <property type="entry name" value="AA_transporter"/>
    <property type="match status" value="1"/>
</dbReference>
<dbReference type="PANTHER" id="PTHR42770">
    <property type="entry name" value="AMINO ACID TRANSPORTER-RELATED"/>
    <property type="match status" value="1"/>
</dbReference>
<dbReference type="AlphaFoldDB" id="A0A402B8Q8"/>
<feature type="transmembrane region" description="Helical" evidence="6">
    <location>
        <begin position="145"/>
        <end position="166"/>
    </location>
</feature>
<proteinExistence type="predicted"/>
<dbReference type="Gene3D" id="1.20.1740.10">
    <property type="entry name" value="Amino acid/polyamine transporter I"/>
    <property type="match status" value="1"/>
</dbReference>
<comment type="subcellular location">
    <subcellularLocation>
        <location evidence="1">Cell membrane</location>
        <topology evidence="1">Multi-pass membrane protein</topology>
    </subcellularLocation>
</comment>
<dbReference type="PANTHER" id="PTHR42770:SF7">
    <property type="entry name" value="MEMBRANE PROTEIN"/>
    <property type="match status" value="1"/>
</dbReference>
<reference evidence="8" key="1">
    <citation type="submission" date="2018-12" db="EMBL/GenBank/DDBJ databases">
        <title>Tengunoibacter tsumagoiensis gen. nov., sp. nov., Dictyobacter kobayashii sp. nov., D. alpinus sp. nov., and D. joshuensis sp. nov. and description of Dictyobacteraceae fam. nov. within the order Ktedonobacterales isolated from Tengu-no-mugimeshi.</title>
        <authorList>
            <person name="Wang C.M."/>
            <person name="Zheng Y."/>
            <person name="Sakai Y."/>
            <person name="Toyoda A."/>
            <person name="Minakuchi Y."/>
            <person name="Abe K."/>
            <person name="Yokota A."/>
            <person name="Yabe S."/>
        </authorList>
    </citation>
    <scope>NUCLEOTIDE SEQUENCE [LARGE SCALE GENOMIC DNA]</scope>
    <source>
        <strain evidence="8">Uno16</strain>
    </source>
</reference>